<dbReference type="SUPFAM" id="SSF63712">
    <property type="entry name" value="Nicotinic receptor ligand binding domain-like"/>
    <property type="match status" value="1"/>
</dbReference>
<dbReference type="WBParaSite" id="nRc.2.0.1.t12374-RA">
    <property type="protein sequence ID" value="nRc.2.0.1.t12374-RA"/>
    <property type="gene ID" value="nRc.2.0.1.g12374"/>
</dbReference>
<protein>
    <submittedName>
        <fullName evidence="3">Neurotransmitter-gated ion-channel ligand-binding domain-containing protein</fullName>
    </submittedName>
</protein>
<dbReference type="Pfam" id="PF02931">
    <property type="entry name" value="Neur_chan_LBD"/>
    <property type="match status" value="1"/>
</dbReference>
<dbReference type="InterPro" id="IPR006202">
    <property type="entry name" value="Neur_chan_lig-bd"/>
</dbReference>
<keyword evidence="2" id="KW-1185">Reference proteome</keyword>
<feature type="domain" description="Neurotransmitter-gated ion-channel ligand-binding" evidence="1">
    <location>
        <begin position="19"/>
        <end position="50"/>
    </location>
</feature>
<sequence length="68" mass="7682">NLLTPHLLVKSGKDAVNFRFPFDEQTCSLKFGSWSHTEESLNLLHMDGNRAEFALEYQPDTGTLVNIS</sequence>
<dbReference type="AlphaFoldDB" id="A0A915IDU7"/>
<dbReference type="GO" id="GO:0016020">
    <property type="term" value="C:membrane"/>
    <property type="evidence" value="ECO:0007669"/>
    <property type="project" value="InterPro"/>
</dbReference>
<dbReference type="GO" id="GO:0005230">
    <property type="term" value="F:extracellular ligand-gated monoatomic ion channel activity"/>
    <property type="evidence" value="ECO:0007669"/>
    <property type="project" value="InterPro"/>
</dbReference>
<accession>A0A915IDU7</accession>
<dbReference type="Proteomes" id="UP000887565">
    <property type="component" value="Unplaced"/>
</dbReference>
<dbReference type="InterPro" id="IPR036734">
    <property type="entry name" value="Neur_chan_lig-bd_sf"/>
</dbReference>
<evidence type="ECO:0000313" key="2">
    <source>
        <dbReference type="Proteomes" id="UP000887565"/>
    </source>
</evidence>
<proteinExistence type="predicted"/>
<organism evidence="2 3">
    <name type="scientific">Romanomermis culicivorax</name>
    <name type="common">Nematode worm</name>
    <dbReference type="NCBI Taxonomy" id="13658"/>
    <lineage>
        <taxon>Eukaryota</taxon>
        <taxon>Metazoa</taxon>
        <taxon>Ecdysozoa</taxon>
        <taxon>Nematoda</taxon>
        <taxon>Enoplea</taxon>
        <taxon>Dorylaimia</taxon>
        <taxon>Mermithida</taxon>
        <taxon>Mermithoidea</taxon>
        <taxon>Mermithidae</taxon>
        <taxon>Romanomermis</taxon>
    </lineage>
</organism>
<dbReference type="Gene3D" id="2.70.170.10">
    <property type="entry name" value="Neurotransmitter-gated ion-channel ligand-binding domain"/>
    <property type="match status" value="1"/>
</dbReference>
<evidence type="ECO:0000259" key="1">
    <source>
        <dbReference type="Pfam" id="PF02931"/>
    </source>
</evidence>
<evidence type="ECO:0000313" key="3">
    <source>
        <dbReference type="WBParaSite" id="nRc.2.0.1.t12374-RA"/>
    </source>
</evidence>
<name>A0A915IDU7_ROMCU</name>
<reference evidence="3" key="1">
    <citation type="submission" date="2022-11" db="UniProtKB">
        <authorList>
            <consortium name="WormBaseParasite"/>
        </authorList>
    </citation>
    <scope>IDENTIFICATION</scope>
</reference>